<keyword evidence="4 8" id="KW-0479">Metal-binding</keyword>
<dbReference type="GO" id="GO:0070733">
    <property type="term" value="F:AMPylase activity"/>
    <property type="evidence" value="ECO:0007669"/>
    <property type="project" value="UniProtKB-EC"/>
</dbReference>
<comment type="catalytic activity">
    <reaction evidence="8">
        <text>L-tyrosyl-[protein] + ATP = O-(5'-adenylyl)-L-tyrosyl-[protein] + diphosphate</text>
        <dbReference type="Rhea" id="RHEA:54288"/>
        <dbReference type="Rhea" id="RHEA-COMP:10136"/>
        <dbReference type="Rhea" id="RHEA-COMP:13846"/>
        <dbReference type="ChEBI" id="CHEBI:30616"/>
        <dbReference type="ChEBI" id="CHEBI:33019"/>
        <dbReference type="ChEBI" id="CHEBI:46858"/>
        <dbReference type="ChEBI" id="CHEBI:83624"/>
        <dbReference type="EC" id="2.7.7.108"/>
    </reaction>
</comment>
<feature type="binding site" evidence="8">
    <location>
        <position position="250"/>
    </location>
    <ligand>
        <name>Mg(2+)</name>
        <dbReference type="ChEBI" id="CHEBI:18420"/>
    </ligand>
</feature>
<keyword evidence="5 8" id="KW-0547">Nucleotide-binding</keyword>
<comment type="catalytic activity">
    <reaction evidence="8">
        <text>L-seryl-[protein] + UTP = O-(5'-uridylyl)-L-seryl-[protein] + diphosphate</text>
        <dbReference type="Rhea" id="RHEA:64604"/>
        <dbReference type="Rhea" id="RHEA-COMP:9863"/>
        <dbReference type="Rhea" id="RHEA-COMP:16635"/>
        <dbReference type="ChEBI" id="CHEBI:29999"/>
        <dbReference type="ChEBI" id="CHEBI:33019"/>
        <dbReference type="ChEBI" id="CHEBI:46398"/>
        <dbReference type="ChEBI" id="CHEBI:156051"/>
    </reaction>
</comment>
<evidence type="ECO:0000256" key="1">
    <source>
        <dbReference type="ARBA" id="ARBA00009747"/>
    </source>
</evidence>
<evidence type="ECO:0000256" key="5">
    <source>
        <dbReference type="ARBA" id="ARBA00022741"/>
    </source>
</evidence>
<dbReference type="RefSeq" id="WP_074640444.1">
    <property type="nucleotide sequence ID" value="NZ_FNBL01000001.1"/>
</dbReference>
<dbReference type="AlphaFoldDB" id="A0A1G7G2F3"/>
<feature type="binding site" evidence="8">
    <location>
        <position position="86"/>
    </location>
    <ligand>
        <name>ATP</name>
        <dbReference type="ChEBI" id="CHEBI:30616"/>
    </ligand>
</feature>
<feature type="binding site" evidence="8">
    <location>
        <position position="105"/>
    </location>
    <ligand>
        <name>ATP</name>
        <dbReference type="ChEBI" id="CHEBI:30616"/>
    </ligand>
</feature>
<evidence type="ECO:0000256" key="7">
    <source>
        <dbReference type="ARBA" id="ARBA00022842"/>
    </source>
</evidence>
<evidence type="ECO:0000313" key="10">
    <source>
        <dbReference type="Proteomes" id="UP000182284"/>
    </source>
</evidence>
<dbReference type="EC" id="2.7.7.-" evidence="8"/>
<organism evidence="9 10">
    <name type="scientific">Celeribacter baekdonensis</name>
    <dbReference type="NCBI Taxonomy" id="875171"/>
    <lineage>
        <taxon>Bacteria</taxon>
        <taxon>Pseudomonadati</taxon>
        <taxon>Pseudomonadota</taxon>
        <taxon>Alphaproteobacteria</taxon>
        <taxon>Rhodobacterales</taxon>
        <taxon>Roseobacteraceae</taxon>
        <taxon>Celeribacter</taxon>
    </lineage>
</organism>
<name>A0A1G7G2F3_9RHOB</name>
<comment type="function">
    <text evidence="8">Nucleotidyltransferase involved in the post-translational modification of proteins. It can catalyze the addition of adenosine monophosphate (AMP) or uridine monophosphate (UMP) to a protein, resulting in modifications known as AMPylation and UMPylation.</text>
</comment>
<evidence type="ECO:0000256" key="2">
    <source>
        <dbReference type="ARBA" id="ARBA00022679"/>
    </source>
</evidence>
<keyword evidence="7 8" id="KW-0460">Magnesium</keyword>
<dbReference type="InterPro" id="IPR003846">
    <property type="entry name" value="SelO"/>
</dbReference>
<sequence length="470" mass="51542">MVQFEVQFDNSYARLPERFFTKIAPEQVPAPEMVLFNTELAAQLGASDWDAAVFAGNVIPDGADPLAQVYAGHQFGGWSPRLGDGRAVLLGEAVTEQGRFDIQLKGAGRTPYSRNGDGRAWIGPVLREFIVSEFMHAVGVPTTRALAAVRTGARVQRERAFPGAILTRVAASHIRVGTFQYFTAQEDVEAVQILADHVRARHFPQAEGTLGLYEAILAAQAHLVAKWMGLGFVHGVMNTDNMAISGETIDYGPCAFIDGYSPKAVYSSIDRQGRYAYEQQPSIAHWNLAQLGSCLVPLMEAELGSQAQAIDALSEVLNRFPTLYQAEWRRVFGAKIGLADAAEDDVPLVQDLLALMAQDGADFTNVFRGLSDGTARDWLLDREAFDRWSERWEARRPTDFAAHMARANPAVIPRTHRIEQAIEASLAGDDSLALRLVRVLSTPFDLAEADRDLIQPPAEDEVVAQTFCGT</sequence>
<feature type="binding site" evidence="8">
    <location>
        <position position="85"/>
    </location>
    <ligand>
        <name>ATP</name>
        <dbReference type="ChEBI" id="CHEBI:30616"/>
    </ligand>
</feature>
<feature type="binding site" evidence="8">
    <location>
        <position position="83"/>
    </location>
    <ligand>
        <name>ATP</name>
        <dbReference type="ChEBI" id="CHEBI:30616"/>
    </ligand>
</feature>
<evidence type="ECO:0000256" key="8">
    <source>
        <dbReference type="HAMAP-Rule" id="MF_00692"/>
    </source>
</evidence>
<keyword evidence="6 8" id="KW-0067">ATP-binding</keyword>
<dbReference type="NCBIfam" id="NF000658">
    <property type="entry name" value="PRK00029.1"/>
    <property type="match status" value="1"/>
</dbReference>
<comment type="catalytic activity">
    <reaction evidence="8">
        <text>L-threonyl-[protein] + ATP = 3-O-(5'-adenylyl)-L-threonyl-[protein] + diphosphate</text>
        <dbReference type="Rhea" id="RHEA:54292"/>
        <dbReference type="Rhea" id="RHEA-COMP:11060"/>
        <dbReference type="Rhea" id="RHEA-COMP:13847"/>
        <dbReference type="ChEBI" id="CHEBI:30013"/>
        <dbReference type="ChEBI" id="CHEBI:30616"/>
        <dbReference type="ChEBI" id="CHEBI:33019"/>
        <dbReference type="ChEBI" id="CHEBI:138113"/>
        <dbReference type="EC" id="2.7.7.108"/>
    </reaction>
</comment>
<dbReference type="GO" id="GO:0005524">
    <property type="term" value="F:ATP binding"/>
    <property type="evidence" value="ECO:0007669"/>
    <property type="project" value="UniProtKB-UniRule"/>
</dbReference>
<comment type="similarity">
    <text evidence="1 8">Belongs to the SELO family.</text>
</comment>
<dbReference type="Proteomes" id="UP000182284">
    <property type="component" value="Unassembled WGS sequence"/>
</dbReference>
<feature type="binding site" evidence="8">
    <location>
        <position position="117"/>
    </location>
    <ligand>
        <name>ATP</name>
        <dbReference type="ChEBI" id="CHEBI:30616"/>
    </ligand>
</feature>
<evidence type="ECO:0000256" key="4">
    <source>
        <dbReference type="ARBA" id="ARBA00022723"/>
    </source>
</evidence>
<dbReference type="HAMAP" id="MF_00692">
    <property type="entry name" value="SelO"/>
    <property type="match status" value="1"/>
</dbReference>
<gene>
    <name evidence="8" type="primary">ydiU</name>
    <name evidence="8" type="synonym">selO</name>
    <name evidence="9" type="ORF">SAMN04488117_101355</name>
</gene>
<dbReference type="OrthoDB" id="9776281at2"/>
<proteinExistence type="inferred from homology"/>
<evidence type="ECO:0000313" key="9">
    <source>
        <dbReference type="EMBL" id="SDE82219.1"/>
    </source>
</evidence>
<comment type="cofactor">
    <cofactor evidence="8">
        <name>Mg(2+)</name>
        <dbReference type="ChEBI" id="CHEBI:18420"/>
    </cofactor>
    <cofactor evidence="8">
        <name>Mn(2+)</name>
        <dbReference type="ChEBI" id="CHEBI:29035"/>
    </cofactor>
</comment>
<comment type="catalytic activity">
    <reaction evidence="8">
        <text>L-histidyl-[protein] + UTP = N(tele)-(5'-uridylyl)-L-histidyl-[protein] + diphosphate</text>
        <dbReference type="Rhea" id="RHEA:83891"/>
        <dbReference type="Rhea" id="RHEA-COMP:9745"/>
        <dbReference type="Rhea" id="RHEA-COMP:20239"/>
        <dbReference type="ChEBI" id="CHEBI:29979"/>
        <dbReference type="ChEBI" id="CHEBI:33019"/>
        <dbReference type="ChEBI" id="CHEBI:46398"/>
        <dbReference type="ChEBI" id="CHEBI:233474"/>
    </reaction>
</comment>
<feature type="binding site" evidence="8">
    <location>
        <position position="175"/>
    </location>
    <ligand>
        <name>ATP</name>
        <dbReference type="ChEBI" id="CHEBI:30616"/>
    </ligand>
</feature>
<feature type="active site" description="Proton acceptor" evidence="8">
    <location>
        <position position="240"/>
    </location>
</feature>
<evidence type="ECO:0000256" key="6">
    <source>
        <dbReference type="ARBA" id="ARBA00022840"/>
    </source>
</evidence>
<keyword evidence="8" id="KW-0464">Manganese</keyword>
<feature type="binding site" evidence="8">
    <location>
        <position position="241"/>
    </location>
    <ligand>
        <name>Mg(2+)</name>
        <dbReference type="ChEBI" id="CHEBI:18420"/>
    </ligand>
</feature>
<keyword evidence="3 8" id="KW-0548">Nucleotidyltransferase</keyword>
<protein>
    <recommendedName>
        <fullName evidence="8">Protein nucleotidyltransferase YdiU</fullName>
        <ecNumber evidence="8">2.7.7.-</ecNumber>
    </recommendedName>
    <alternativeName>
        <fullName evidence="8">Protein adenylyltransferase YdiU</fullName>
        <ecNumber evidence="8">2.7.7.108</ecNumber>
    </alternativeName>
    <alternativeName>
        <fullName evidence="8">Protein uridylyltransferase YdiU</fullName>
        <ecNumber evidence="8">2.7.7.-</ecNumber>
    </alternativeName>
</protein>
<keyword evidence="2 8" id="KW-0808">Transferase</keyword>
<dbReference type="GO" id="GO:0030145">
    <property type="term" value="F:manganese ion binding"/>
    <property type="evidence" value="ECO:0007669"/>
    <property type="project" value="UniProtKB-UniRule"/>
</dbReference>
<reference evidence="9 10" key="1">
    <citation type="submission" date="2016-10" db="EMBL/GenBank/DDBJ databases">
        <authorList>
            <person name="de Groot N.N."/>
        </authorList>
    </citation>
    <scope>NUCLEOTIDE SEQUENCE [LARGE SCALE GENOMIC DNA]</scope>
    <source>
        <strain evidence="9 10">DSM 27375</strain>
    </source>
</reference>
<dbReference type="Pfam" id="PF02696">
    <property type="entry name" value="SelO"/>
    <property type="match status" value="1"/>
</dbReference>
<dbReference type="PANTHER" id="PTHR32057:SF14">
    <property type="entry name" value="PROTEIN ADENYLYLTRANSFERASE SELO, MITOCHONDRIAL"/>
    <property type="match status" value="1"/>
</dbReference>
<accession>A0A1G7G2F3</accession>
<dbReference type="EMBL" id="FNBL01000001">
    <property type="protein sequence ID" value="SDE82219.1"/>
    <property type="molecule type" value="Genomic_DNA"/>
</dbReference>
<comment type="catalytic activity">
    <reaction evidence="8">
        <text>L-seryl-[protein] + ATP = 3-O-(5'-adenylyl)-L-seryl-[protein] + diphosphate</text>
        <dbReference type="Rhea" id="RHEA:58120"/>
        <dbReference type="Rhea" id="RHEA-COMP:9863"/>
        <dbReference type="Rhea" id="RHEA-COMP:15073"/>
        <dbReference type="ChEBI" id="CHEBI:29999"/>
        <dbReference type="ChEBI" id="CHEBI:30616"/>
        <dbReference type="ChEBI" id="CHEBI:33019"/>
        <dbReference type="ChEBI" id="CHEBI:142516"/>
        <dbReference type="EC" id="2.7.7.108"/>
    </reaction>
</comment>
<feature type="binding site" evidence="8">
    <location>
        <position position="168"/>
    </location>
    <ligand>
        <name>ATP</name>
        <dbReference type="ChEBI" id="CHEBI:30616"/>
    </ligand>
</feature>
<dbReference type="GO" id="GO:0000287">
    <property type="term" value="F:magnesium ion binding"/>
    <property type="evidence" value="ECO:0007669"/>
    <property type="project" value="UniProtKB-UniRule"/>
</dbReference>
<dbReference type="EC" id="2.7.7.108" evidence="8"/>
<evidence type="ECO:0000256" key="3">
    <source>
        <dbReference type="ARBA" id="ARBA00022695"/>
    </source>
</evidence>
<dbReference type="PANTHER" id="PTHR32057">
    <property type="entry name" value="PROTEIN ADENYLYLTRANSFERASE SELO, MITOCHONDRIAL"/>
    <property type="match status" value="1"/>
</dbReference>
<comment type="catalytic activity">
    <reaction evidence="8">
        <text>L-tyrosyl-[protein] + UTP = O-(5'-uridylyl)-L-tyrosyl-[protein] + diphosphate</text>
        <dbReference type="Rhea" id="RHEA:83887"/>
        <dbReference type="Rhea" id="RHEA-COMP:10136"/>
        <dbReference type="Rhea" id="RHEA-COMP:20238"/>
        <dbReference type="ChEBI" id="CHEBI:33019"/>
        <dbReference type="ChEBI" id="CHEBI:46398"/>
        <dbReference type="ChEBI" id="CHEBI:46858"/>
        <dbReference type="ChEBI" id="CHEBI:90602"/>
    </reaction>
</comment>
<feature type="binding site" evidence="8">
    <location>
        <position position="250"/>
    </location>
    <ligand>
        <name>ATP</name>
        <dbReference type="ChEBI" id="CHEBI:30616"/>
    </ligand>
</feature>
<feature type="binding site" evidence="8">
    <location>
        <position position="118"/>
    </location>
    <ligand>
        <name>ATP</name>
        <dbReference type="ChEBI" id="CHEBI:30616"/>
    </ligand>
</feature>